<dbReference type="Pfam" id="PF13560">
    <property type="entry name" value="HTH_31"/>
    <property type="match status" value="1"/>
</dbReference>
<dbReference type="GO" id="GO:0003677">
    <property type="term" value="F:DNA binding"/>
    <property type="evidence" value="ECO:0007669"/>
    <property type="project" value="InterPro"/>
</dbReference>
<protein>
    <recommendedName>
        <fullName evidence="3">Helix-turn-helix domain-containing protein</fullName>
    </recommendedName>
</protein>
<dbReference type="InterPro" id="IPR010982">
    <property type="entry name" value="Lambda_DNA-bd_dom_sf"/>
</dbReference>
<evidence type="ECO:0000313" key="1">
    <source>
        <dbReference type="EMBL" id="GLZ80162.1"/>
    </source>
</evidence>
<comment type="caution">
    <text evidence="1">The sequence shown here is derived from an EMBL/GenBank/DDBJ whole genome shotgun (WGS) entry which is preliminary data.</text>
</comment>
<proteinExistence type="predicted"/>
<dbReference type="EMBL" id="BSTX01000003">
    <property type="protein sequence ID" value="GLZ80162.1"/>
    <property type="molecule type" value="Genomic_DNA"/>
</dbReference>
<dbReference type="Proteomes" id="UP001165079">
    <property type="component" value="Unassembled WGS sequence"/>
</dbReference>
<name>A0A9W6SQS8_9ACTN</name>
<keyword evidence="2" id="KW-1185">Reference proteome</keyword>
<dbReference type="RefSeq" id="WP_285665285.1">
    <property type="nucleotide sequence ID" value="NZ_BSTX01000003.1"/>
</dbReference>
<evidence type="ECO:0000313" key="2">
    <source>
        <dbReference type="Proteomes" id="UP001165079"/>
    </source>
</evidence>
<sequence length="260" mass="27738">MPPLTTTRRDESPQAVIAEFAARLRDLRERAGNPPYRDMARLAGRSHTALVQAARGRALPSEAITVAFAAACGSPGGEWRAVHRQYRHRLAAAGGTAPAAPAPVPPAPHCPLPEDVTDAAGLRRAMRLLKLGSGLSYSEISRRSRRHTDGTRYANGALPRQTIADLAGGAERVPHLDVLRVFLRTLGHTPEQVAAWTTAYVRARARPPATRPAAPGSPVVFEHRAAAAADRPGAPVPLVTRGAAVLVVMLWLILRALGHL</sequence>
<organism evidence="1 2">
    <name type="scientific">Actinorhabdospora filicis</name>
    <dbReference type="NCBI Taxonomy" id="1785913"/>
    <lineage>
        <taxon>Bacteria</taxon>
        <taxon>Bacillati</taxon>
        <taxon>Actinomycetota</taxon>
        <taxon>Actinomycetes</taxon>
        <taxon>Micromonosporales</taxon>
        <taxon>Micromonosporaceae</taxon>
        <taxon>Actinorhabdospora</taxon>
    </lineage>
</organism>
<dbReference type="AlphaFoldDB" id="A0A9W6SQS8"/>
<accession>A0A9W6SQS8</accession>
<evidence type="ECO:0008006" key="3">
    <source>
        <dbReference type="Google" id="ProtNLM"/>
    </source>
</evidence>
<reference evidence="1" key="1">
    <citation type="submission" date="2023-03" db="EMBL/GenBank/DDBJ databases">
        <title>Actinorhabdospora filicis NBRC 111898.</title>
        <authorList>
            <person name="Ichikawa N."/>
            <person name="Sato H."/>
            <person name="Tonouchi N."/>
        </authorList>
    </citation>
    <scope>NUCLEOTIDE SEQUENCE</scope>
    <source>
        <strain evidence="1">NBRC 111898</strain>
    </source>
</reference>
<dbReference type="SUPFAM" id="SSF47413">
    <property type="entry name" value="lambda repressor-like DNA-binding domains"/>
    <property type="match status" value="1"/>
</dbReference>
<gene>
    <name evidence="1" type="ORF">Afil01_49690</name>
</gene>